<dbReference type="EMBL" id="CYYM01000002">
    <property type="protein sequence ID" value="CUN50161.1"/>
    <property type="molecule type" value="Genomic_DNA"/>
</dbReference>
<dbReference type="Proteomes" id="UP000095597">
    <property type="component" value="Unassembled WGS sequence"/>
</dbReference>
<dbReference type="OrthoDB" id="9789070at2"/>
<dbReference type="EMBL" id="JAAIOD010000028">
    <property type="protein sequence ID" value="NSE59214.1"/>
    <property type="molecule type" value="Genomic_DNA"/>
</dbReference>
<dbReference type="EMBL" id="WWSC01000002">
    <property type="protein sequence ID" value="MZK40388.1"/>
    <property type="molecule type" value="Genomic_DNA"/>
</dbReference>
<dbReference type="Pfam" id="PF13751">
    <property type="entry name" value="DDE_Tnp_1_6"/>
    <property type="match status" value="1"/>
</dbReference>
<name>A0A173XEF6_9FIRM</name>
<sequence>MMGRIDNQMQLLILDLDSMIPENHLLRQIKNSVNFDFIYEKASSFYSHTGRKSIDPVVMIKMLLIGYLYGIKSERRLEEEVSLNLAYRWFCELDLMQKIPDHSTFSQNRRRRFRDNTLFRDIFNEIIMQCINMGIVSGNTVVADGSFLPGNVSVNSSIEVIETVQQSSIHYLDELEKEMSEIPGYKEPITKEVTKRTLKSTTDPDCGYINQKRKRGLGYLTEMTVDTGHGIITGVNCYPANHRESDIILNHVKQQQEALPIDIKVLALDGGYDVGAVHRGLELLGIEGYTAIREYQNNALKKGFTYNQDKDCFVCENQKELNFQRLVFKRSTLNYYRLYSRARKLCKDCPRLSICEIDQGAIRINASGNYPAFHRNKLKYHTPEYVKVMRLRKIWAEGTFSVLKREHNLKRIHKRGIIRAEEECLFSAMALNLKRLVKAM</sequence>
<reference evidence="6" key="4">
    <citation type="submission" date="2020-02" db="EMBL/GenBank/DDBJ databases">
        <authorList>
            <person name="Littmann E."/>
            <person name="Sorbara M."/>
        </authorList>
    </citation>
    <scope>NUCLEOTIDE SEQUENCE</scope>
    <source>
        <strain evidence="6">MSK.10.16</strain>
    </source>
</reference>
<evidence type="ECO:0000313" key="7">
    <source>
        <dbReference type="Proteomes" id="UP000095380"/>
    </source>
</evidence>
<accession>A0A173XEF6</accession>
<evidence type="ECO:0000259" key="2">
    <source>
        <dbReference type="Pfam" id="PF13751"/>
    </source>
</evidence>
<evidence type="ECO:0000313" key="3">
    <source>
        <dbReference type="EMBL" id="CUM88262.1"/>
    </source>
</evidence>
<feature type="domain" description="Transposase InsH N-terminal" evidence="1">
    <location>
        <begin position="15"/>
        <end position="111"/>
    </location>
</feature>
<evidence type="ECO:0000313" key="8">
    <source>
        <dbReference type="Proteomes" id="UP000095597"/>
    </source>
</evidence>
<protein>
    <submittedName>
        <fullName evidence="4 5">Transposase</fullName>
    </submittedName>
</protein>
<dbReference type="AlphaFoldDB" id="A0A173XEF6"/>
<gene>
    <name evidence="4" type="ORF">ERS852408_00412</name>
    <name evidence="3" type="ORF">ERS852573_00969</name>
    <name evidence="6" type="ORF">G4332_14140</name>
    <name evidence="5" type="ORF">GT528_01400</name>
</gene>
<feature type="domain" description="Transposase DDE" evidence="2">
    <location>
        <begin position="314"/>
        <end position="437"/>
    </location>
</feature>
<organism evidence="4 7">
    <name type="scientific">Dorea longicatena</name>
    <dbReference type="NCBI Taxonomy" id="88431"/>
    <lineage>
        <taxon>Bacteria</taxon>
        <taxon>Bacillati</taxon>
        <taxon>Bacillota</taxon>
        <taxon>Clostridia</taxon>
        <taxon>Lachnospirales</taxon>
        <taxon>Lachnospiraceae</taxon>
        <taxon>Dorea</taxon>
    </lineage>
</organism>
<dbReference type="Pfam" id="PF05598">
    <property type="entry name" value="DUF772"/>
    <property type="match status" value="1"/>
</dbReference>
<dbReference type="PANTHER" id="PTHR33408">
    <property type="entry name" value="TRANSPOSASE"/>
    <property type="match status" value="1"/>
</dbReference>
<dbReference type="RefSeq" id="WP_055193618.1">
    <property type="nucleotide sequence ID" value="NZ_CAXSPU010000044.1"/>
</dbReference>
<dbReference type="InterPro" id="IPR008490">
    <property type="entry name" value="Transposase_InsH_N"/>
</dbReference>
<evidence type="ECO:0000313" key="6">
    <source>
        <dbReference type="EMBL" id="NSE59214.1"/>
    </source>
</evidence>
<proteinExistence type="predicted"/>
<dbReference type="Proteomes" id="UP000095380">
    <property type="component" value="Unassembled WGS sequence"/>
</dbReference>
<evidence type="ECO:0000313" key="5">
    <source>
        <dbReference type="EMBL" id="MZK40388.1"/>
    </source>
</evidence>
<dbReference type="InterPro" id="IPR025668">
    <property type="entry name" value="Tnp_DDE_dom"/>
</dbReference>
<dbReference type="Proteomes" id="UP000724058">
    <property type="component" value="Unassembled WGS sequence"/>
</dbReference>
<dbReference type="EMBL" id="CYXO01000004">
    <property type="protein sequence ID" value="CUM88262.1"/>
    <property type="molecule type" value="Genomic_DNA"/>
</dbReference>
<evidence type="ECO:0000259" key="1">
    <source>
        <dbReference type="Pfam" id="PF05598"/>
    </source>
</evidence>
<reference evidence="6" key="3">
    <citation type="journal article" date="2020" name="Cell Host Microbe">
        <title>Functional and Genomic Variation between Human-Derived Isolates of Lachnospiraceae Reveals Inter- and Intra-Species Diversity.</title>
        <authorList>
            <person name="Sorbara M.T."/>
            <person name="Littmann E.R."/>
            <person name="Fontana E."/>
            <person name="Moody T.U."/>
            <person name="Kohout C.E."/>
            <person name="Gjonbalaj M."/>
            <person name="Eaton V."/>
            <person name="Seok R."/>
            <person name="Leiner I.M."/>
            <person name="Pamer E.G."/>
        </authorList>
    </citation>
    <scope>NUCLEOTIDE SEQUENCE</scope>
    <source>
        <strain evidence="6">MSK.10.16</strain>
    </source>
</reference>
<dbReference type="Proteomes" id="UP000472916">
    <property type="component" value="Unassembled WGS sequence"/>
</dbReference>
<reference evidence="7 8" key="1">
    <citation type="submission" date="2015-09" db="EMBL/GenBank/DDBJ databases">
        <authorList>
            <consortium name="Pathogen Informatics"/>
        </authorList>
    </citation>
    <scope>NUCLEOTIDE SEQUENCE [LARGE SCALE GENOMIC DNA]</scope>
    <source>
        <strain evidence="4 7">2789STDY5608851</strain>
        <strain evidence="3 8">2789STDY5834961</strain>
    </source>
</reference>
<reference evidence="5 9" key="2">
    <citation type="journal article" date="2019" name="Nat. Med.">
        <title>A library of human gut bacterial isolates paired with longitudinal multiomics data enables mechanistic microbiome research.</title>
        <authorList>
            <person name="Poyet M."/>
            <person name="Groussin M."/>
            <person name="Gibbons S.M."/>
            <person name="Avila-Pacheco J."/>
            <person name="Jiang X."/>
            <person name="Kearney S.M."/>
            <person name="Perrotta A.R."/>
            <person name="Berdy B."/>
            <person name="Zhao S."/>
            <person name="Lieberman T.D."/>
            <person name="Swanson P.K."/>
            <person name="Smith M."/>
            <person name="Roesemann S."/>
            <person name="Alexander J.E."/>
            <person name="Rich S.A."/>
            <person name="Livny J."/>
            <person name="Vlamakis H."/>
            <person name="Clish C."/>
            <person name="Bullock K."/>
            <person name="Deik A."/>
            <person name="Scott J."/>
            <person name="Pierce K.A."/>
            <person name="Xavier R.J."/>
            <person name="Alm E.J."/>
        </authorList>
    </citation>
    <scope>NUCLEOTIDE SEQUENCE [LARGE SCALE GENOMIC DNA]</scope>
    <source>
        <strain evidence="5 9">BIOML-A6</strain>
    </source>
</reference>
<evidence type="ECO:0000313" key="4">
    <source>
        <dbReference type="EMBL" id="CUN50161.1"/>
    </source>
</evidence>
<evidence type="ECO:0000313" key="9">
    <source>
        <dbReference type="Proteomes" id="UP000472916"/>
    </source>
</evidence>